<reference evidence="4 5" key="1">
    <citation type="journal article" date="2014" name="Genome Biol. Evol.">
        <title>Comparative genomics and transcriptomics analyses reveal divergent lifestyle features of nematode endoparasitic fungus Hirsutella minnesotensis.</title>
        <authorList>
            <person name="Lai Y."/>
            <person name="Liu K."/>
            <person name="Zhang X."/>
            <person name="Zhang X."/>
            <person name="Li K."/>
            <person name="Wang N."/>
            <person name="Shu C."/>
            <person name="Wu Y."/>
            <person name="Wang C."/>
            <person name="Bushley K.E."/>
            <person name="Xiang M."/>
            <person name="Liu X."/>
        </authorList>
    </citation>
    <scope>NUCLEOTIDE SEQUENCE [LARGE SCALE GENOMIC DNA]</scope>
    <source>
        <strain evidence="4 5">3608</strain>
    </source>
</reference>
<dbReference type="InterPro" id="IPR005162">
    <property type="entry name" value="Retrotrans_gag_dom"/>
</dbReference>
<feature type="compositionally biased region" description="Basic and acidic residues" evidence="2">
    <location>
        <begin position="258"/>
        <end position="273"/>
    </location>
</feature>
<dbReference type="GO" id="GO:0008270">
    <property type="term" value="F:zinc ion binding"/>
    <property type="evidence" value="ECO:0007669"/>
    <property type="project" value="UniProtKB-KW"/>
</dbReference>
<organism evidence="4 5">
    <name type="scientific">Hirsutella minnesotensis 3608</name>
    <dbReference type="NCBI Taxonomy" id="1043627"/>
    <lineage>
        <taxon>Eukaryota</taxon>
        <taxon>Fungi</taxon>
        <taxon>Dikarya</taxon>
        <taxon>Ascomycota</taxon>
        <taxon>Pezizomycotina</taxon>
        <taxon>Sordariomycetes</taxon>
        <taxon>Hypocreomycetidae</taxon>
        <taxon>Hypocreales</taxon>
        <taxon>Ophiocordycipitaceae</taxon>
        <taxon>Hirsutella</taxon>
    </lineage>
</organism>
<dbReference type="InterPro" id="IPR036875">
    <property type="entry name" value="Znf_CCHC_sf"/>
</dbReference>
<feature type="compositionally biased region" description="Basic and acidic residues" evidence="2">
    <location>
        <begin position="158"/>
        <end position="168"/>
    </location>
</feature>
<feature type="compositionally biased region" description="Pro residues" evidence="2">
    <location>
        <begin position="189"/>
        <end position="198"/>
    </location>
</feature>
<evidence type="ECO:0000256" key="1">
    <source>
        <dbReference type="PROSITE-ProRule" id="PRU00047"/>
    </source>
</evidence>
<evidence type="ECO:0000313" key="5">
    <source>
        <dbReference type="Proteomes" id="UP000054481"/>
    </source>
</evidence>
<evidence type="ECO:0000259" key="3">
    <source>
        <dbReference type="PROSITE" id="PS50158"/>
    </source>
</evidence>
<dbReference type="SMART" id="SM00343">
    <property type="entry name" value="ZnF_C2HC"/>
    <property type="match status" value="1"/>
</dbReference>
<feature type="region of interest" description="Disordered" evidence="2">
    <location>
        <begin position="247"/>
        <end position="290"/>
    </location>
</feature>
<protein>
    <recommendedName>
        <fullName evidence="3">CCHC-type domain-containing protein</fullName>
    </recommendedName>
</protein>
<feature type="compositionally biased region" description="Basic residues" evidence="2">
    <location>
        <begin position="248"/>
        <end position="257"/>
    </location>
</feature>
<evidence type="ECO:0000313" key="4">
    <source>
        <dbReference type="EMBL" id="KJZ68383.1"/>
    </source>
</evidence>
<dbReference type="InterPro" id="IPR001878">
    <property type="entry name" value="Znf_CCHC"/>
</dbReference>
<dbReference type="PROSITE" id="PS50158">
    <property type="entry name" value="ZF_CCHC"/>
    <property type="match status" value="1"/>
</dbReference>
<dbReference type="Proteomes" id="UP000054481">
    <property type="component" value="Unassembled WGS sequence"/>
</dbReference>
<accession>A0A0F7ZQS7</accession>
<dbReference type="Pfam" id="PF03732">
    <property type="entry name" value="Retrotrans_gag"/>
    <property type="match status" value="1"/>
</dbReference>
<feature type="compositionally biased region" description="Acidic residues" evidence="2">
    <location>
        <begin position="278"/>
        <end position="290"/>
    </location>
</feature>
<feature type="region of interest" description="Disordered" evidence="2">
    <location>
        <begin position="158"/>
        <end position="204"/>
    </location>
</feature>
<dbReference type="GO" id="GO:0003676">
    <property type="term" value="F:nucleic acid binding"/>
    <property type="evidence" value="ECO:0007669"/>
    <property type="project" value="InterPro"/>
</dbReference>
<keyword evidence="1" id="KW-0862">Zinc</keyword>
<evidence type="ECO:0000256" key="2">
    <source>
        <dbReference type="SAM" id="MobiDB-lite"/>
    </source>
</evidence>
<dbReference type="OrthoDB" id="97058at2759"/>
<sequence>MKAKLALDRKAFVSEAELFAYVYARLEGTAQNMAAAYYEQGGAEGARSPEQFLDYLNRRYGDPNAKARALDRLRSLKQKPDESFAAFFPKFEKELADSGGGGWEDAVQINYLEGALNNKLKDRLISVVDLPTDFNRYTELLDTELLMTIGSRLDSFRFHERQERREQTPTKGRGGSSKPSEHREMLPVPKSPAEPPAAPEDTMDWEPVKAHRLANGKRPAEGSRYLPLEERRCYECGKLGHIAVNCSKNKRQQQKTKVRVEEKTKSSRAKQQEPAENSSDEASDECSENE</sequence>
<dbReference type="EMBL" id="KQ030912">
    <property type="protein sequence ID" value="KJZ68383.1"/>
    <property type="molecule type" value="Genomic_DNA"/>
</dbReference>
<feature type="domain" description="CCHC-type" evidence="3">
    <location>
        <begin position="231"/>
        <end position="248"/>
    </location>
</feature>
<dbReference type="Pfam" id="PF00098">
    <property type="entry name" value="zf-CCHC"/>
    <property type="match status" value="1"/>
</dbReference>
<keyword evidence="5" id="KW-1185">Reference proteome</keyword>
<proteinExistence type="predicted"/>
<dbReference type="SUPFAM" id="SSF57756">
    <property type="entry name" value="Retrovirus zinc finger-like domains"/>
    <property type="match status" value="1"/>
</dbReference>
<dbReference type="AlphaFoldDB" id="A0A0F7ZQS7"/>
<name>A0A0F7ZQS7_9HYPO</name>
<dbReference type="Gene3D" id="4.10.60.10">
    <property type="entry name" value="Zinc finger, CCHC-type"/>
    <property type="match status" value="1"/>
</dbReference>
<keyword evidence="1" id="KW-0863">Zinc-finger</keyword>
<keyword evidence="1" id="KW-0479">Metal-binding</keyword>
<gene>
    <name evidence="4" type="ORF">HIM_12229</name>
</gene>